<feature type="compositionally biased region" description="Basic residues" evidence="6">
    <location>
        <begin position="824"/>
        <end position="834"/>
    </location>
</feature>
<evidence type="ECO:0000313" key="8">
    <source>
        <dbReference type="EMBL" id="KZW02204.1"/>
    </source>
</evidence>
<dbReference type="PANTHER" id="PTHR24055">
    <property type="entry name" value="MITOGEN-ACTIVATED PROTEIN KINASE"/>
    <property type="match status" value="1"/>
</dbReference>
<evidence type="ECO:0000256" key="3">
    <source>
        <dbReference type="ARBA" id="ARBA00022741"/>
    </source>
</evidence>
<accession>A0A165PHY2</accession>
<dbReference type="InParanoid" id="A0A165PHY2"/>
<dbReference type="FunFam" id="1.10.510.10:FF:000624">
    <property type="entry name" value="Mitogen-activated protein kinase"/>
    <property type="match status" value="1"/>
</dbReference>
<reference evidence="8 9" key="1">
    <citation type="journal article" date="2016" name="Mol. Biol. Evol.">
        <title>Comparative Genomics of Early-Diverging Mushroom-Forming Fungi Provides Insights into the Origins of Lignocellulose Decay Capabilities.</title>
        <authorList>
            <person name="Nagy L.G."/>
            <person name="Riley R."/>
            <person name="Tritt A."/>
            <person name="Adam C."/>
            <person name="Daum C."/>
            <person name="Floudas D."/>
            <person name="Sun H."/>
            <person name="Yadav J.S."/>
            <person name="Pangilinan J."/>
            <person name="Larsson K.H."/>
            <person name="Matsuura K."/>
            <person name="Barry K."/>
            <person name="Labutti K."/>
            <person name="Kuo R."/>
            <person name="Ohm R.A."/>
            <person name="Bhattacharya S.S."/>
            <person name="Shirouzu T."/>
            <person name="Yoshinaga Y."/>
            <person name="Martin F.M."/>
            <person name="Grigoriev I.V."/>
            <person name="Hibbett D.S."/>
        </authorList>
    </citation>
    <scope>NUCLEOTIDE SEQUENCE [LARGE SCALE GENOMIC DNA]</scope>
    <source>
        <strain evidence="8 9">HHB12029</strain>
    </source>
</reference>
<gene>
    <name evidence="8" type="ORF">EXIGLDRAFT_482453</name>
</gene>
<dbReference type="OrthoDB" id="2158884at2759"/>
<evidence type="ECO:0000256" key="4">
    <source>
        <dbReference type="ARBA" id="ARBA00022777"/>
    </source>
</evidence>
<protein>
    <submittedName>
        <fullName evidence="8">Pkinase-domain-containing protein</fullName>
    </submittedName>
</protein>
<evidence type="ECO:0000256" key="5">
    <source>
        <dbReference type="ARBA" id="ARBA00022840"/>
    </source>
</evidence>
<feature type="compositionally biased region" description="Low complexity" evidence="6">
    <location>
        <begin position="554"/>
        <end position="565"/>
    </location>
</feature>
<sequence length="1003" mass="110056">MYQNPVQVAHPVQHHNHHYVQSPAHSNGQRQHQPVTELVLGIPSMTIQGDRVVVGDANSSSTRSWTQLKIVGDGSFGTVWLCDWHSPLPPGTPLSPMQCGAGARPEWNGKVLVALKRMKKRWEGGWDDCKKLKELESLRVIPPHENVIPLYDYFLLPSTKELYFVFESMEGNLYQLIKSRKGRPLATGLVFSIFRQVVHGLHHIHHSGYFHRDMKPENLLVTTTGLAEYVPAGGPTTTPDKDVMVIIKIADFGLARETQSRPPYTEYVATRWYRAPEVLLRSRDYSNPVDMWALGTILAELINLKPLFPGQGEIDQVLRITEILGEPTDKYGTDERGRVVGGGPWPRGVAMAESVGFMFRKSPPIVFSTLFQPAVPRALVDCIEDLLRYDPAKRLTTYDLLQHPYMLEMQRLPPMIPITPQPPPPPAAAKARAQASTSLPSLSPRAVPPSHSHSPAQPKEPFPHPDPSSTHRQPHSQPHPQLAHHHQDAEMAESHVEYNNMRRRPPPSPTPSSVYSFGADRVNGNGSIGRTGGHDWNSMAVDGEDESTVVEGYAAPTAQPQQPQPHKSGLIGSLSFKKKPKGWGIFGGGDKNAQHALSPVEEQGHMAGAAASGSTPSLKRPKSASGSTSDGPSMPELPTVPPAEQKRIAKERKREMEKMAREEEKQRRALAEAWNREQARAVMLKRNQMIRQNTEGTDFDWHGSVVSHLDATPASKKPQLVVPTVKEPPPPPAHQQVPVEMHHPMPHTLHPSKSFLSNVGTLGTSRTDYVPSAAVHRYSDDSVQHRTKARRRDADDDHSNSDVQSISHMSMISFATVDSDPGPARRHQAHHSHHTGPPPSAYTINRASSMASFRTTTDHSQHSSFEGGLSSDYGRHHLSSRASSLAGSPSPVLHPAGSPPPLSPPPMHALSLSTGHWHAGSEGSSPSPNSPAMRNAAFVGLPGIATMQPRPFDPGPSSAINPMFQVPEPQGQGLPPFSQLVSVAERQHQPASPLQRPHPQPPD</sequence>
<feature type="domain" description="Protein kinase" evidence="7">
    <location>
        <begin position="65"/>
        <end position="406"/>
    </location>
</feature>
<evidence type="ECO:0000256" key="1">
    <source>
        <dbReference type="ARBA" id="ARBA00022527"/>
    </source>
</evidence>
<dbReference type="CDD" id="cd07830">
    <property type="entry name" value="STKc_MAK_like"/>
    <property type="match status" value="1"/>
</dbReference>
<dbReference type="AlphaFoldDB" id="A0A165PHY2"/>
<feature type="compositionally biased region" description="Basic and acidic residues" evidence="6">
    <location>
        <begin position="485"/>
        <end position="496"/>
    </location>
</feature>
<dbReference type="Pfam" id="PF00069">
    <property type="entry name" value="Pkinase"/>
    <property type="match status" value="1"/>
</dbReference>
<dbReference type="PROSITE" id="PS00108">
    <property type="entry name" value="PROTEIN_KINASE_ST"/>
    <property type="match status" value="1"/>
</dbReference>
<dbReference type="InterPro" id="IPR000719">
    <property type="entry name" value="Prot_kinase_dom"/>
</dbReference>
<feature type="region of interest" description="Disordered" evidence="6">
    <location>
        <begin position="773"/>
        <end position="1003"/>
    </location>
</feature>
<feature type="compositionally biased region" description="Basic and acidic residues" evidence="6">
    <location>
        <begin position="644"/>
        <end position="664"/>
    </location>
</feature>
<dbReference type="Proteomes" id="UP000077266">
    <property type="component" value="Unassembled WGS sequence"/>
</dbReference>
<feature type="compositionally biased region" description="Pro residues" evidence="6">
    <location>
        <begin position="897"/>
        <end position="907"/>
    </location>
</feature>
<dbReference type="InterPro" id="IPR011009">
    <property type="entry name" value="Kinase-like_dom_sf"/>
</dbReference>
<proteinExistence type="predicted"/>
<keyword evidence="3" id="KW-0547">Nucleotide-binding</keyword>
<dbReference type="GO" id="GO:0004674">
    <property type="term" value="F:protein serine/threonine kinase activity"/>
    <property type="evidence" value="ECO:0007669"/>
    <property type="project" value="UniProtKB-KW"/>
</dbReference>
<dbReference type="InterPro" id="IPR050117">
    <property type="entry name" value="MAPK"/>
</dbReference>
<feature type="compositionally biased region" description="Low complexity" evidence="6">
    <location>
        <begin position="880"/>
        <end position="896"/>
    </location>
</feature>
<feature type="region of interest" description="Disordered" evidence="6">
    <location>
        <begin position="414"/>
        <end position="664"/>
    </location>
</feature>
<keyword evidence="5" id="KW-0067">ATP-binding</keyword>
<feature type="compositionally biased region" description="Pro residues" evidence="6">
    <location>
        <begin position="414"/>
        <end position="427"/>
    </location>
</feature>
<dbReference type="SMART" id="SM00220">
    <property type="entry name" value="S_TKc"/>
    <property type="match status" value="1"/>
</dbReference>
<dbReference type="GO" id="GO:0005524">
    <property type="term" value="F:ATP binding"/>
    <property type="evidence" value="ECO:0007669"/>
    <property type="project" value="UniProtKB-KW"/>
</dbReference>
<feature type="compositionally biased region" description="Polar residues" evidence="6">
    <location>
        <begin position="801"/>
        <end position="810"/>
    </location>
</feature>
<evidence type="ECO:0000256" key="6">
    <source>
        <dbReference type="SAM" id="MobiDB-lite"/>
    </source>
</evidence>
<keyword evidence="1" id="KW-0723">Serine/threonine-protein kinase</keyword>
<name>A0A165PHY2_EXIGL</name>
<evidence type="ECO:0000259" key="7">
    <source>
        <dbReference type="PROSITE" id="PS50011"/>
    </source>
</evidence>
<keyword evidence="4 8" id="KW-0418">Kinase</keyword>
<dbReference type="STRING" id="1314781.A0A165PHY2"/>
<evidence type="ECO:0000313" key="9">
    <source>
        <dbReference type="Proteomes" id="UP000077266"/>
    </source>
</evidence>
<dbReference type="SUPFAM" id="SSF56112">
    <property type="entry name" value="Protein kinase-like (PK-like)"/>
    <property type="match status" value="1"/>
</dbReference>
<dbReference type="Gene3D" id="1.10.510.10">
    <property type="entry name" value="Transferase(Phosphotransferase) domain 1"/>
    <property type="match status" value="1"/>
</dbReference>
<dbReference type="Gene3D" id="3.30.200.20">
    <property type="entry name" value="Phosphorylase Kinase, domain 1"/>
    <property type="match status" value="1"/>
</dbReference>
<organism evidence="8 9">
    <name type="scientific">Exidia glandulosa HHB12029</name>
    <dbReference type="NCBI Taxonomy" id="1314781"/>
    <lineage>
        <taxon>Eukaryota</taxon>
        <taxon>Fungi</taxon>
        <taxon>Dikarya</taxon>
        <taxon>Basidiomycota</taxon>
        <taxon>Agaricomycotina</taxon>
        <taxon>Agaricomycetes</taxon>
        <taxon>Auriculariales</taxon>
        <taxon>Exidiaceae</taxon>
        <taxon>Exidia</taxon>
    </lineage>
</organism>
<keyword evidence="9" id="KW-1185">Reference proteome</keyword>
<keyword evidence="2" id="KW-0808">Transferase</keyword>
<dbReference type="PROSITE" id="PS50011">
    <property type="entry name" value="PROTEIN_KINASE_DOM"/>
    <property type="match status" value="1"/>
</dbReference>
<dbReference type="InterPro" id="IPR008271">
    <property type="entry name" value="Ser/Thr_kinase_AS"/>
</dbReference>
<feature type="compositionally biased region" description="Polar residues" evidence="6">
    <location>
        <begin position="467"/>
        <end position="479"/>
    </location>
</feature>
<evidence type="ECO:0000256" key="2">
    <source>
        <dbReference type="ARBA" id="ARBA00022679"/>
    </source>
</evidence>
<dbReference type="EMBL" id="KV425889">
    <property type="protein sequence ID" value="KZW02204.1"/>
    <property type="molecule type" value="Genomic_DNA"/>
</dbReference>
<feature type="compositionally biased region" description="Polar residues" evidence="6">
    <location>
        <begin position="842"/>
        <end position="855"/>
    </location>
</feature>